<keyword evidence="2" id="KW-1185">Reference proteome</keyword>
<dbReference type="Proteomes" id="UP000626795">
    <property type="component" value="Unassembled WGS sequence"/>
</dbReference>
<dbReference type="AlphaFoldDB" id="A0A9X9SMB9"/>
<evidence type="ECO:0000313" key="1">
    <source>
        <dbReference type="EMBL" id="VTY03493.1"/>
    </source>
</evidence>
<name>A0A9X9SMB9_NEISU</name>
<comment type="caution">
    <text evidence="1">The sequence shown here is derived from an EMBL/GenBank/DDBJ whole genome shotgun (WGS) entry which is preliminary data.</text>
</comment>
<protein>
    <submittedName>
        <fullName evidence="1">Uncharacterized protein</fullName>
    </submittedName>
</protein>
<organism evidence="1 2">
    <name type="scientific">Neisseria subflava</name>
    <dbReference type="NCBI Taxonomy" id="28449"/>
    <lineage>
        <taxon>Bacteria</taxon>
        <taxon>Pseudomonadati</taxon>
        <taxon>Pseudomonadota</taxon>
        <taxon>Betaproteobacteria</taxon>
        <taxon>Neisseriales</taxon>
        <taxon>Neisseriaceae</taxon>
        <taxon>Neisseria</taxon>
    </lineage>
</organism>
<proteinExistence type="predicted"/>
<gene>
    <name evidence="1" type="ORF">ONOEEDHL_01916</name>
</gene>
<dbReference type="EMBL" id="CABFLZ010000006">
    <property type="protein sequence ID" value="VTY03493.1"/>
    <property type="molecule type" value="Genomic_DNA"/>
</dbReference>
<evidence type="ECO:0000313" key="2">
    <source>
        <dbReference type="Proteomes" id="UP000626795"/>
    </source>
</evidence>
<sequence>MNLYQTTLSCYRFSPLSADPVVVCLLPVAAV</sequence>
<accession>A0A9X9SMB9</accession>
<reference evidence="1" key="1">
    <citation type="submission" date="2019-05" db="EMBL/GenBank/DDBJ databases">
        <authorList>
            <person name="Hibberd M."/>
        </authorList>
    </citation>
    <scope>NUCLEOTIDE SEQUENCE</scope>
    <source>
        <strain evidence="1">Neisseria_subflava_BgEED23</strain>
    </source>
</reference>